<feature type="transmembrane region" description="Helical" evidence="11">
    <location>
        <begin position="503"/>
        <end position="523"/>
    </location>
</feature>
<evidence type="ECO:0000256" key="4">
    <source>
        <dbReference type="ARBA" id="ARBA00022448"/>
    </source>
</evidence>
<feature type="transmembrane region" description="Helical" evidence="11">
    <location>
        <begin position="529"/>
        <end position="551"/>
    </location>
</feature>
<dbReference type="EnsemblPlants" id="Pp3c1_33890V3.3">
    <property type="protein sequence ID" value="Pp3c1_33890V3.3"/>
    <property type="gene ID" value="Pp3c1_33890"/>
</dbReference>
<dbReference type="Pfam" id="PF03595">
    <property type="entry name" value="SLAC1"/>
    <property type="match status" value="1"/>
</dbReference>
<evidence type="ECO:0000256" key="8">
    <source>
        <dbReference type="ARBA" id="ARBA00023065"/>
    </source>
</evidence>
<dbReference type="PANTHER" id="PTHR31269">
    <property type="entry name" value="S-TYPE ANION CHANNEL SLAH3"/>
    <property type="match status" value="1"/>
</dbReference>
<feature type="transmembrane region" description="Helical" evidence="11">
    <location>
        <begin position="289"/>
        <end position="308"/>
    </location>
</feature>
<dbReference type="FunCoup" id="A0A2K1LAU2">
    <property type="interactions" value="4"/>
</dbReference>
<organism evidence="12">
    <name type="scientific">Physcomitrium patens</name>
    <name type="common">Spreading-leaved earth moss</name>
    <name type="synonym">Physcomitrella patens</name>
    <dbReference type="NCBI Taxonomy" id="3218"/>
    <lineage>
        <taxon>Eukaryota</taxon>
        <taxon>Viridiplantae</taxon>
        <taxon>Streptophyta</taxon>
        <taxon>Embryophyta</taxon>
        <taxon>Bryophyta</taxon>
        <taxon>Bryophytina</taxon>
        <taxon>Bryopsida</taxon>
        <taxon>Funariidae</taxon>
        <taxon>Funariales</taxon>
        <taxon>Funariaceae</taxon>
        <taxon>Physcomitrium</taxon>
    </lineage>
</organism>
<dbReference type="InterPro" id="IPR004695">
    <property type="entry name" value="SLAC1/Mae1/Ssu1/TehA"/>
</dbReference>
<accession>A0A2K1LAU2</accession>
<dbReference type="OrthoDB" id="1099at2759"/>
<evidence type="ECO:0000256" key="10">
    <source>
        <dbReference type="SAM" id="MobiDB-lite"/>
    </source>
</evidence>
<evidence type="ECO:0000256" key="1">
    <source>
        <dbReference type="ARBA" id="ARBA00004127"/>
    </source>
</evidence>
<evidence type="ECO:0000256" key="2">
    <source>
        <dbReference type="ARBA" id="ARBA00004236"/>
    </source>
</evidence>
<dbReference type="Proteomes" id="UP000006727">
    <property type="component" value="Chromosome 1"/>
</dbReference>
<dbReference type="GO" id="GO:0005886">
    <property type="term" value="C:plasma membrane"/>
    <property type="evidence" value="ECO:0007669"/>
    <property type="project" value="UniProtKB-SubCell"/>
</dbReference>
<keyword evidence="4" id="KW-0813">Transport</keyword>
<feature type="transmembrane region" description="Helical" evidence="11">
    <location>
        <begin position="473"/>
        <end position="491"/>
    </location>
</feature>
<keyword evidence="6 11" id="KW-0812">Transmembrane</keyword>
<evidence type="ECO:0000256" key="3">
    <source>
        <dbReference type="ARBA" id="ARBA00007808"/>
    </source>
</evidence>
<gene>
    <name evidence="13" type="primary">LOC112291019</name>
    <name evidence="12" type="ORF">PHYPA_001571</name>
</gene>
<feature type="transmembrane region" description="Helical" evidence="11">
    <location>
        <begin position="354"/>
        <end position="372"/>
    </location>
</feature>
<keyword evidence="8" id="KW-0406">Ion transport</keyword>
<dbReference type="EnsemblPlants" id="Pp3c1_33890V3.1">
    <property type="protein sequence ID" value="Pp3c1_33890V3.1"/>
    <property type="gene ID" value="Pp3c1_33890"/>
</dbReference>
<reference evidence="13" key="3">
    <citation type="submission" date="2020-12" db="UniProtKB">
        <authorList>
            <consortium name="EnsemblPlants"/>
        </authorList>
    </citation>
    <scope>IDENTIFICATION</scope>
</reference>
<dbReference type="EMBL" id="ABEU02000001">
    <property type="protein sequence ID" value="PNR63146.1"/>
    <property type="molecule type" value="Genomic_DNA"/>
</dbReference>
<dbReference type="GeneID" id="112291019"/>
<keyword evidence="9 11" id="KW-0472">Membrane</keyword>
<dbReference type="GO" id="GO:0012505">
    <property type="term" value="C:endomembrane system"/>
    <property type="evidence" value="ECO:0007669"/>
    <property type="project" value="UniProtKB-SubCell"/>
</dbReference>
<feature type="region of interest" description="Disordered" evidence="10">
    <location>
        <begin position="1"/>
        <end position="135"/>
    </location>
</feature>
<dbReference type="InterPro" id="IPR030183">
    <property type="entry name" value="SLAC/SLAH"/>
</dbReference>
<dbReference type="InterPro" id="IPR038665">
    <property type="entry name" value="Voltage-dep_anion_channel_sf"/>
</dbReference>
<evidence type="ECO:0000313" key="14">
    <source>
        <dbReference type="Proteomes" id="UP000006727"/>
    </source>
</evidence>
<feature type="transmembrane region" description="Helical" evidence="11">
    <location>
        <begin position="416"/>
        <end position="434"/>
    </location>
</feature>
<dbReference type="SMR" id="A0A2K1LAU2"/>
<dbReference type="PaxDb" id="3218-PP1S28_347V6.1"/>
<dbReference type="CDD" id="cd09323">
    <property type="entry name" value="TDT_SLAC1_like"/>
    <property type="match status" value="1"/>
</dbReference>
<dbReference type="AlphaFoldDB" id="A0A2K1LAU2"/>
<proteinExistence type="inferred from homology"/>
<feature type="compositionally biased region" description="Polar residues" evidence="10">
    <location>
        <begin position="630"/>
        <end position="639"/>
    </location>
</feature>
<dbReference type="RefSeq" id="XP_024393713.1">
    <property type="nucleotide sequence ID" value="XM_024537945.2"/>
</dbReference>
<dbReference type="KEGG" id="ppp:112291019"/>
<feature type="transmembrane region" description="Helical" evidence="11">
    <location>
        <begin position="393"/>
        <end position="410"/>
    </location>
</feature>
<dbReference type="Gramene" id="Pp3c1_33890V3.3">
    <property type="protein sequence ID" value="Pp3c1_33890V3.3"/>
    <property type="gene ID" value="Pp3c1_33890"/>
</dbReference>
<evidence type="ECO:0000256" key="6">
    <source>
        <dbReference type="ARBA" id="ARBA00022692"/>
    </source>
</evidence>
<feature type="compositionally biased region" description="Polar residues" evidence="10">
    <location>
        <begin position="44"/>
        <end position="70"/>
    </location>
</feature>
<evidence type="ECO:0000256" key="7">
    <source>
        <dbReference type="ARBA" id="ARBA00022989"/>
    </source>
</evidence>
<name>A0A2K1LAU2_PHYPA</name>
<protein>
    <submittedName>
        <fullName evidence="12 13">Uncharacterized protein</fullName>
    </submittedName>
</protein>
<evidence type="ECO:0000313" key="13">
    <source>
        <dbReference type="EnsemblPlants" id="Pp3c1_33890V3.1"/>
    </source>
</evidence>
<dbReference type="GO" id="GO:0008308">
    <property type="term" value="F:voltage-gated monoatomic anion channel activity"/>
    <property type="evidence" value="ECO:0007669"/>
    <property type="project" value="InterPro"/>
</dbReference>
<evidence type="ECO:0000256" key="5">
    <source>
        <dbReference type="ARBA" id="ARBA00022475"/>
    </source>
</evidence>
<feature type="transmembrane region" description="Helical" evidence="11">
    <location>
        <begin position="329"/>
        <end position="348"/>
    </location>
</feature>
<sequence>MSESNDAREDVQRSLAAAPLRSSLRPINVPRTSNLGPGADSRIPDNSTQNQNEAPGSESNTTTRDFNSPLNLEHAPRETVSFKASRFKTNPPDSSDCAPPSEPKAFARLRQSEVGNQSDSPRTPNSAASKGTYDLFKTRSRKFSGPLERIATPLDRQLTRLRTRRHPAEEAGPGAGRCDFVDVEAQEAAAKAAQREELQNRAQEENGGGMETALSAGRYFDALTGPELEEVKDKESLLLPEHELWPFLLRFPIGTFGVALGLGSQTMLWKNLALVPQMTFLQIPTWINLVLWCVAVLALVVILICYFLKIQFYFEAVRREYHHPVRVNFFFAPWIACMFLATGVPPQIATTIHPAVWCVFMFPVFCLELKIYGQWLSGGQRRLSKVANPSTHLSVVGNFVGSNLAAIVGWKEPAIFFWAVGLAHYIVLFVTLYQRLPTNETLPTDLHPVFFLFVAAPSASSLAWMRISGEFDYVSRIVFFIALFLYTSLIVRINFFRGFKFSIAWWAYTFPMTAAAIASIQYAQVAPSWITRILALVLSLISSAMVCTLFISTLLHMFYWRCLFPNDLAIAITAHKPKTFVRVKTTGDDKDDGCGLYSLHHSEPLYKSMLDAYHSFLATRERNEAMVLDQGQTSPTHQDSSTSSNGSINGNLIRRSPSP</sequence>
<feature type="region of interest" description="Disordered" evidence="10">
    <location>
        <begin position="629"/>
        <end position="659"/>
    </location>
</feature>
<feature type="compositionally biased region" description="Polar residues" evidence="10">
    <location>
        <begin position="113"/>
        <end position="129"/>
    </location>
</feature>
<feature type="transmembrane region" description="Helical" evidence="11">
    <location>
        <begin position="247"/>
        <end position="269"/>
    </location>
</feature>
<reference evidence="12 14" key="1">
    <citation type="journal article" date="2008" name="Science">
        <title>The Physcomitrella genome reveals evolutionary insights into the conquest of land by plants.</title>
        <authorList>
            <person name="Rensing S."/>
            <person name="Lang D."/>
            <person name="Zimmer A."/>
            <person name="Terry A."/>
            <person name="Salamov A."/>
            <person name="Shapiro H."/>
            <person name="Nishiyama T."/>
            <person name="Perroud P.-F."/>
            <person name="Lindquist E."/>
            <person name="Kamisugi Y."/>
            <person name="Tanahashi T."/>
            <person name="Sakakibara K."/>
            <person name="Fujita T."/>
            <person name="Oishi K."/>
            <person name="Shin-I T."/>
            <person name="Kuroki Y."/>
            <person name="Toyoda A."/>
            <person name="Suzuki Y."/>
            <person name="Hashimoto A."/>
            <person name="Yamaguchi K."/>
            <person name="Sugano A."/>
            <person name="Kohara Y."/>
            <person name="Fujiyama A."/>
            <person name="Anterola A."/>
            <person name="Aoki S."/>
            <person name="Ashton N."/>
            <person name="Barbazuk W.B."/>
            <person name="Barker E."/>
            <person name="Bennetzen J."/>
            <person name="Bezanilla M."/>
            <person name="Blankenship R."/>
            <person name="Cho S.H."/>
            <person name="Dutcher S."/>
            <person name="Estelle M."/>
            <person name="Fawcett J.A."/>
            <person name="Gundlach H."/>
            <person name="Hanada K."/>
            <person name="Heyl A."/>
            <person name="Hicks K.A."/>
            <person name="Hugh J."/>
            <person name="Lohr M."/>
            <person name="Mayer K."/>
            <person name="Melkozernov A."/>
            <person name="Murata T."/>
            <person name="Nelson D."/>
            <person name="Pils B."/>
            <person name="Prigge M."/>
            <person name="Reiss B."/>
            <person name="Renner T."/>
            <person name="Rombauts S."/>
            <person name="Rushton P."/>
            <person name="Sanderfoot A."/>
            <person name="Schween G."/>
            <person name="Shiu S.-H."/>
            <person name="Stueber K."/>
            <person name="Theodoulou F.L."/>
            <person name="Tu H."/>
            <person name="Van de Peer Y."/>
            <person name="Verrier P.J."/>
            <person name="Waters E."/>
            <person name="Wood A."/>
            <person name="Yang L."/>
            <person name="Cove D."/>
            <person name="Cuming A."/>
            <person name="Hasebe M."/>
            <person name="Lucas S."/>
            <person name="Mishler D.B."/>
            <person name="Reski R."/>
            <person name="Grigoriev I."/>
            <person name="Quatrano R.S."/>
            <person name="Boore J.L."/>
        </authorList>
    </citation>
    <scope>NUCLEOTIDE SEQUENCE [LARGE SCALE GENOMIC DNA]</scope>
    <source>
        <strain evidence="13 14">cv. Gransden 2004</strain>
    </source>
</reference>
<evidence type="ECO:0000256" key="11">
    <source>
        <dbReference type="SAM" id="Phobius"/>
    </source>
</evidence>
<keyword evidence="7 11" id="KW-1133">Transmembrane helix</keyword>
<comment type="similarity">
    <text evidence="3">Belongs to the SLAC1 S-type anion channel family.</text>
</comment>
<dbReference type="PANTHER" id="PTHR31269:SF2">
    <property type="entry name" value="S-TYPE ANION CHANNEL SLAH3"/>
    <property type="match status" value="1"/>
</dbReference>
<dbReference type="Gene3D" id="1.50.10.150">
    <property type="entry name" value="Voltage-dependent anion channel"/>
    <property type="match status" value="1"/>
</dbReference>
<keyword evidence="5" id="KW-1003">Cell membrane</keyword>
<keyword evidence="14" id="KW-1185">Reference proteome</keyword>
<feature type="compositionally biased region" description="Low complexity" evidence="10">
    <location>
        <begin position="640"/>
        <end position="651"/>
    </location>
</feature>
<evidence type="ECO:0000313" key="12">
    <source>
        <dbReference type="EMBL" id="PNR63146.1"/>
    </source>
</evidence>
<dbReference type="Gramene" id="Pp3c1_33890V3.2">
    <property type="protein sequence ID" value="Pp3c1_33890V3.2"/>
    <property type="gene ID" value="Pp3c1_33890"/>
</dbReference>
<feature type="compositionally biased region" description="Basic and acidic residues" evidence="10">
    <location>
        <begin position="1"/>
        <end position="12"/>
    </location>
</feature>
<evidence type="ECO:0000256" key="9">
    <source>
        <dbReference type="ARBA" id="ARBA00023136"/>
    </source>
</evidence>
<comment type="subcellular location">
    <subcellularLocation>
        <location evidence="2">Cell membrane</location>
    </subcellularLocation>
    <subcellularLocation>
        <location evidence="1">Endomembrane system</location>
        <topology evidence="1">Multi-pass membrane protein</topology>
    </subcellularLocation>
</comment>
<dbReference type="EnsemblPlants" id="Pp3c1_33890V3.2">
    <property type="protein sequence ID" value="Pp3c1_33890V3.2"/>
    <property type="gene ID" value="Pp3c1_33890"/>
</dbReference>
<dbReference type="GO" id="GO:0006873">
    <property type="term" value="P:intracellular monoatomic ion homeostasis"/>
    <property type="evidence" value="ECO:0007669"/>
    <property type="project" value="InterPro"/>
</dbReference>
<dbReference type="RefSeq" id="XP_073393488.1">
    <property type="nucleotide sequence ID" value="XM_073537387.1"/>
</dbReference>
<feature type="transmembrane region" description="Helical" evidence="11">
    <location>
        <begin position="446"/>
        <end position="467"/>
    </location>
</feature>
<reference evidence="12 14" key="2">
    <citation type="journal article" date="2018" name="Plant J.">
        <title>The Physcomitrella patens chromosome-scale assembly reveals moss genome structure and evolution.</title>
        <authorList>
            <person name="Lang D."/>
            <person name="Ullrich K.K."/>
            <person name="Murat F."/>
            <person name="Fuchs J."/>
            <person name="Jenkins J."/>
            <person name="Haas F.B."/>
            <person name="Piednoel M."/>
            <person name="Gundlach H."/>
            <person name="Van Bel M."/>
            <person name="Meyberg R."/>
            <person name="Vives C."/>
            <person name="Morata J."/>
            <person name="Symeonidi A."/>
            <person name="Hiss M."/>
            <person name="Muchero W."/>
            <person name="Kamisugi Y."/>
            <person name="Saleh O."/>
            <person name="Blanc G."/>
            <person name="Decker E.L."/>
            <person name="van Gessel N."/>
            <person name="Grimwood J."/>
            <person name="Hayes R.D."/>
            <person name="Graham S.W."/>
            <person name="Gunter L.E."/>
            <person name="McDaniel S.F."/>
            <person name="Hoernstein S.N.W."/>
            <person name="Larsson A."/>
            <person name="Li F.W."/>
            <person name="Perroud P.F."/>
            <person name="Phillips J."/>
            <person name="Ranjan P."/>
            <person name="Rokshar D.S."/>
            <person name="Rothfels C.J."/>
            <person name="Schneider L."/>
            <person name="Shu S."/>
            <person name="Stevenson D.W."/>
            <person name="Thummler F."/>
            <person name="Tillich M."/>
            <person name="Villarreal Aguilar J.C."/>
            <person name="Widiez T."/>
            <person name="Wong G.K."/>
            <person name="Wymore A."/>
            <person name="Zhang Y."/>
            <person name="Zimmer A.D."/>
            <person name="Quatrano R.S."/>
            <person name="Mayer K.F.X."/>
            <person name="Goodstein D."/>
            <person name="Casacuberta J.M."/>
            <person name="Vandepoele K."/>
            <person name="Reski R."/>
            <person name="Cuming A.C."/>
            <person name="Tuskan G.A."/>
            <person name="Maumus F."/>
            <person name="Salse J."/>
            <person name="Schmutz J."/>
            <person name="Rensing S.A."/>
        </authorList>
    </citation>
    <scope>NUCLEOTIDE SEQUENCE [LARGE SCALE GENOMIC DNA]</scope>
    <source>
        <strain evidence="13 14">cv. Gransden 2004</strain>
    </source>
</reference>
<dbReference type="Gramene" id="Pp3c1_33890V3.1">
    <property type="protein sequence ID" value="Pp3c1_33890V3.1"/>
    <property type="gene ID" value="Pp3c1_33890"/>
</dbReference>